<gene>
    <name evidence="1" type="ORF">HYDPIDRAFT_171402</name>
</gene>
<dbReference type="AlphaFoldDB" id="A0A0C9UYI6"/>
<accession>A0A0C9UYI6</accession>
<keyword evidence="2" id="KW-1185">Reference proteome</keyword>
<sequence>MTKKIQPLWVGDPYLLLEANNEPELLVYVPAQHLVWSINGRIAWIVKWCTFLGSDRRELMSIKDYIYSSEWFIVRAISCHQLHSSDKFEGLGEKLARNHGFLVDEVKFALPEHRKLPDRLSAKFAPINGYASDDMKCFAASITEAAMPVYADFTRTEPAPRDWKFSVIIWIVFDFPTPPSPGMIISGAARDNDPQVSLISASR</sequence>
<evidence type="ECO:0000313" key="2">
    <source>
        <dbReference type="Proteomes" id="UP000053820"/>
    </source>
</evidence>
<organism evidence="1 2">
    <name type="scientific">Hydnomerulius pinastri MD-312</name>
    <dbReference type="NCBI Taxonomy" id="994086"/>
    <lineage>
        <taxon>Eukaryota</taxon>
        <taxon>Fungi</taxon>
        <taxon>Dikarya</taxon>
        <taxon>Basidiomycota</taxon>
        <taxon>Agaricomycotina</taxon>
        <taxon>Agaricomycetes</taxon>
        <taxon>Agaricomycetidae</taxon>
        <taxon>Boletales</taxon>
        <taxon>Boletales incertae sedis</taxon>
        <taxon>Leucogyrophana</taxon>
    </lineage>
</organism>
<evidence type="ECO:0000313" key="1">
    <source>
        <dbReference type="EMBL" id="KIJ58099.1"/>
    </source>
</evidence>
<proteinExistence type="predicted"/>
<name>A0A0C9UYI6_9AGAM</name>
<dbReference type="HOGENOM" id="CLU_1349086_0_0_1"/>
<reference evidence="1 2" key="1">
    <citation type="submission" date="2014-04" db="EMBL/GenBank/DDBJ databases">
        <title>Evolutionary Origins and Diversification of the Mycorrhizal Mutualists.</title>
        <authorList>
            <consortium name="DOE Joint Genome Institute"/>
            <consortium name="Mycorrhizal Genomics Consortium"/>
            <person name="Kohler A."/>
            <person name="Kuo A."/>
            <person name="Nagy L.G."/>
            <person name="Floudas D."/>
            <person name="Copeland A."/>
            <person name="Barry K.W."/>
            <person name="Cichocki N."/>
            <person name="Veneault-Fourrey C."/>
            <person name="LaButti K."/>
            <person name="Lindquist E.A."/>
            <person name="Lipzen A."/>
            <person name="Lundell T."/>
            <person name="Morin E."/>
            <person name="Murat C."/>
            <person name="Riley R."/>
            <person name="Ohm R."/>
            <person name="Sun H."/>
            <person name="Tunlid A."/>
            <person name="Henrissat B."/>
            <person name="Grigoriev I.V."/>
            <person name="Hibbett D.S."/>
            <person name="Martin F."/>
        </authorList>
    </citation>
    <scope>NUCLEOTIDE SEQUENCE [LARGE SCALE GENOMIC DNA]</scope>
    <source>
        <strain evidence="1 2">MD-312</strain>
    </source>
</reference>
<dbReference type="Proteomes" id="UP000053820">
    <property type="component" value="Unassembled WGS sequence"/>
</dbReference>
<dbReference type="EMBL" id="KN839989">
    <property type="protein sequence ID" value="KIJ58099.1"/>
    <property type="molecule type" value="Genomic_DNA"/>
</dbReference>
<protein>
    <submittedName>
        <fullName evidence="1">Uncharacterized protein</fullName>
    </submittedName>
</protein>